<comment type="caution">
    <text evidence="2">The sequence shown here is derived from an EMBL/GenBank/DDBJ whole genome shotgun (WGS) entry which is preliminary data.</text>
</comment>
<dbReference type="OrthoDB" id="5526844at2"/>
<dbReference type="EMBL" id="VIFM01000012">
    <property type="protein sequence ID" value="TQF17134.1"/>
    <property type="molecule type" value="Genomic_DNA"/>
</dbReference>
<keyword evidence="3" id="KW-1185">Reference proteome</keyword>
<dbReference type="AlphaFoldDB" id="A0A540X8X3"/>
<dbReference type="Proteomes" id="UP000315369">
    <property type="component" value="Unassembled WGS sequence"/>
</dbReference>
<organism evidence="2 3">
    <name type="scientific">Myxococcus llanfairpwllgwyngyllgogerychwyrndrobwllllantysiliogogogochensis</name>
    <dbReference type="NCBI Taxonomy" id="2590453"/>
    <lineage>
        <taxon>Bacteria</taxon>
        <taxon>Pseudomonadati</taxon>
        <taxon>Myxococcota</taxon>
        <taxon>Myxococcia</taxon>
        <taxon>Myxococcales</taxon>
        <taxon>Cystobacterineae</taxon>
        <taxon>Myxococcaceae</taxon>
        <taxon>Myxococcus</taxon>
    </lineage>
</organism>
<proteinExistence type="predicted"/>
<feature type="compositionally biased region" description="Pro residues" evidence="1">
    <location>
        <begin position="23"/>
        <end position="36"/>
    </location>
</feature>
<dbReference type="RefSeq" id="WP_141641228.1">
    <property type="nucleotide sequence ID" value="NZ_VIFM01000012.1"/>
</dbReference>
<name>A0A540X8X3_9BACT</name>
<sequence>MAPIRRAATPTPSAVPQPTVAAAPPPPPPPPPPAPKQEPAAGHSGRSSFQSGRRPSMDLFGGAGPASTLRTEVLGDGKANCLEKANTLSKPGDQVLLLSDSRDSVGHALVRKPGGAIVDPNEPGKTYANLAEWKATHSSYGQPVAVPDAQLARILSVPPGPAREALIHGFGLTGAAARSVADDAAATTTGDAADPTKKKELVDLTPSVNISTDGTLEVGIKAEFKPAEGEKKKGEVKGTISGGAYAETEVKLSWNPTEPTADGRHLITVTFDATGGLKGGAGIEAGEVGPFGVEIGAESGSKKSVSFQLALTEGEIGQLIMNPGGFQVPTLSDPLALPPGSKLVMDASDFVTTSSGLSIGPLKLSGENGKEQTQSVAVERTGDTTVRVTVGPEETLTSKLELGLELTFKGQKVGGGIGSEHSYTQGNSASVEFDLATPEGRTAYETFVREGTLPTQTGPGVLDVRTQQTWSEEGSLSAELHLTKFVGFEHQFWDESLTQTVTTVNGQTTVTAEGKVAGTDNSFEIQFSLNPDGSRKFEGMSMDILQYGGTEYTTITVTGAEGLANVQNVAARQAQDMVVGFFADSSDPAALAAQRQKLKAEGEPFATLAMTPNDPGYSHEAWLTAYRDFDATHDYLPDVPSTTMTLMEATPESMPTTLFMSLGTAGHVDQNPLATRTDGTTASYNMPGWIDLGLGQMPGVEVK</sequence>
<feature type="region of interest" description="Disordered" evidence="1">
    <location>
        <begin position="1"/>
        <end position="70"/>
    </location>
</feature>
<protein>
    <submittedName>
        <fullName evidence="2">Uncharacterized protein</fullName>
    </submittedName>
</protein>
<evidence type="ECO:0000256" key="1">
    <source>
        <dbReference type="SAM" id="MobiDB-lite"/>
    </source>
</evidence>
<gene>
    <name evidence="2" type="ORF">FJV41_04935</name>
</gene>
<evidence type="ECO:0000313" key="3">
    <source>
        <dbReference type="Proteomes" id="UP000315369"/>
    </source>
</evidence>
<reference evidence="2 3" key="1">
    <citation type="submission" date="2019-06" db="EMBL/GenBank/DDBJ databases">
        <authorList>
            <person name="Livingstone P."/>
            <person name="Whitworth D."/>
        </authorList>
    </citation>
    <scope>NUCLEOTIDE SEQUENCE [LARGE SCALE GENOMIC DNA]</scope>
    <source>
        <strain evidence="2 3">AM401</strain>
    </source>
</reference>
<evidence type="ECO:0000313" key="2">
    <source>
        <dbReference type="EMBL" id="TQF17134.1"/>
    </source>
</evidence>
<accession>A0A540X8X3</accession>
<feature type="compositionally biased region" description="Low complexity" evidence="1">
    <location>
        <begin position="7"/>
        <end position="22"/>
    </location>
</feature>